<feature type="transmembrane region" description="Helical" evidence="2">
    <location>
        <begin position="44"/>
        <end position="66"/>
    </location>
</feature>
<evidence type="ECO:0000256" key="1">
    <source>
        <dbReference type="SAM" id="MobiDB-lite"/>
    </source>
</evidence>
<keyword evidence="2" id="KW-0472">Membrane</keyword>
<feature type="transmembrane region" description="Helical" evidence="2">
    <location>
        <begin position="103"/>
        <end position="122"/>
    </location>
</feature>
<dbReference type="OrthoDB" id="7698234at2"/>
<evidence type="ECO:0000313" key="4">
    <source>
        <dbReference type="Proteomes" id="UP000680750"/>
    </source>
</evidence>
<feature type="transmembrane region" description="Helical" evidence="2">
    <location>
        <begin position="12"/>
        <end position="32"/>
    </location>
</feature>
<keyword evidence="2" id="KW-0812">Transmembrane</keyword>
<evidence type="ECO:0000256" key="2">
    <source>
        <dbReference type="SAM" id="Phobius"/>
    </source>
</evidence>
<proteinExistence type="predicted"/>
<sequence length="433" mass="44940">MVRLRRAGTQPAGVSTLELFFDLVFVFTLMQLTGLLEHDLSPVGVLRVLLLFGVLWWMYGAFAWVTNAAAPTDPGRRVLLVVAMAGFLVMALALPQITGPGGLAFGLGYLVVVLVHLALFGLTEAWRAILRVAPFNLLAAVLVLAAGFLPGSVRPWLWAVALAVQIVTPHLGRVVGGDSQFRIAPDHFVERHGLLLIVAFGESVVSLGKGVAGHPVDLRLTATAVLVLALLAMLWWVYFGAGAVDAAVARMRRAEPAQRPRLAVYGFFYSYTPMMLGIVLLSAGVAIGLGHGRPSWPVAAVTALGIAGYLAGDVCFRRVLSAGPVAVRTCLAVLALGTAPVGRYAGVVAQLAALAVLVAAGLAVEAARGPADPSPVVDGRGPVDQPLVVGGRGPVDQPLVVDGRGPVDQPLVVEGRGPEGPPAAPDGTVPTGA</sequence>
<feature type="transmembrane region" description="Helical" evidence="2">
    <location>
        <begin position="295"/>
        <end position="312"/>
    </location>
</feature>
<dbReference type="InterPro" id="IPR010640">
    <property type="entry name" value="Low_temperature_requirement_A"/>
</dbReference>
<dbReference type="EMBL" id="AP023354">
    <property type="protein sequence ID" value="BCJ29197.1"/>
    <property type="molecule type" value="Genomic_DNA"/>
</dbReference>
<accession>A0A810L1V4</accession>
<reference evidence="3" key="1">
    <citation type="submission" date="2020-08" db="EMBL/GenBank/DDBJ databases">
        <title>Whole genome shotgun sequence of Actinocatenispora sera NBRC 101916.</title>
        <authorList>
            <person name="Komaki H."/>
            <person name="Tamura T."/>
        </authorList>
    </citation>
    <scope>NUCLEOTIDE SEQUENCE</scope>
    <source>
        <strain evidence="3">NBRC 101916</strain>
    </source>
</reference>
<feature type="transmembrane region" description="Helical" evidence="2">
    <location>
        <begin position="344"/>
        <end position="364"/>
    </location>
</feature>
<organism evidence="3 4">
    <name type="scientific">Actinocatenispora sera</name>
    <dbReference type="NCBI Taxonomy" id="390989"/>
    <lineage>
        <taxon>Bacteria</taxon>
        <taxon>Bacillati</taxon>
        <taxon>Actinomycetota</taxon>
        <taxon>Actinomycetes</taxon>
        <taxon>Micromonosporales</taxon>
        <taxon>Micromonosporaceae</taxon>
        <taxon>Actinocatenispora</taxon>
    </lineage>
</organism>
<name>A0A810L1V4_9ACTN</name>
<dbReference type="Pfam" id="PF06772">
    <property type="entry name" value="LtrA"/>
    <property type="match status" value="1"/>
</dbReference>
<dbReference type="KEGG" id="aser:Asera_33050"/>
<dbReference type="Proteomes" id="UP000680750">
    <property type="component" value="Chromosome"/>
</dbReference>
<feature type="transmembrane region" description="Helical" evidence="2">
    <location>
        <begin position="78"/>
        <end position="97"/>
    </location>
</feature>
<keyword evidence="2" id="KW-1133">Transmembrane helix</keyword>
<dbReference type="AlphaFoldDB" id="A0A810L1V4"/>
<dbReference type="PANTHER" id="PTHR36840:SF1">
    <property type="entry name" value="BLL5714 PROTEIN"/>
    <property type="match status" value="1"/>
</dbReference>
<dbReference type="PANTHER" id="PTHR36840">
    <property type="entry name" value="BLL5714 PROTEIN"/>
    <property type="match status" value="1"/>
</dbReference>
<feature type="transmembrane region" description="Helical" evidence="2">
    <location>
        <begin position="129"/>
        <end position="149"/>
    </location>
</feature>
<evidence type="ECO:0008006" key="5">
    <source>
        <dbReference type="Google" id="ProtNLM"/>
    </source>
</evidence>
<gene>
    <name evidence="3" type="ORF">Asera_33050</name>
</gene>
<evidence type="ECO:0000313" key="3">
    <source>
        <dbReference type="EMBL" id="BCJ29197.1"/>
    </source>
</evidence>
<feature type="region of interest" description="Disordered" evidence="1">
    <location>
        <begin position="369"/>
        <end position="433"/>
    </location>
</feature>
<feature type="transmembrane region" description="Helical" evidence="2">
    <location>
        <begin position="262"/>
        <end position="289"/>
    </location>
</feature>
<feature type="transmembrane region" description="Helical" evidence="2">
    <location>
        <begin position="319"/>
        <end position="338"/>
    </location>
</feature>
<keyword evidence="4" id="KW-1185">Reference proteome</keyword>
<dbReference type="RefSeq" id="WP_051802856.1">
    <property type="nucleotide sequence ID" value="NZ_AP023354.1"/>
</dbReference>
<feature type="transmembrane region" description="Helical" evidence="2">
    <location>
        <begin position="218"/>
        <end position="241"/>
    </location>
</feature>
<protein>
    <recommendedName>
        <fullName evidence="5">Low temperature requirement protein LtrA</fullName>
    </recommendedName>
</protein>